<keyword evidence="10" id="KW-1185">Reference proteome</keyword>
<dbReference type="Pfam" id="PF07690">
    <property type="entry name" value="MFS_1"/>
    <property type="match status" value="2"/>
</dbReference>
<feature type="transmembrane region" description="Helical" evidence="7">
    <location>
        <begin position="328"/>
        <end position="347"/>
    </location>
</feature>
<dbReference type="PANTHER" id="PTHR23517">
    <property type="entry name" value="RESISTANCE PROTEIN MDTM, PUTATIVE-RELATED-RELATED"/>
    <property type="match status" value="1"/>
</dbReference>
<name>A0ABT9IW35_9BACL</name>
<feature type="transmembrane region" description="Helical" evidence="7">
    <location>
        <begin position="167"/>
        <end position="186"/>
    </location>
</feature>
<feature type="transmembrane region" description="Helical" evidence="7">
    <location>
        <begin position="139"/>
        <end position="161"/>
    </location>
</feature>
<feature type="transmembrane region" description="Helical" evidence="7">
    <location>
        <begin position="368"/>
        <end position="389"/>
    </location>
</feature>
<accession>A0ABT9IW35</accession>
<comment type="subcellular location">
    <subcellularLocation>
        <location evidence="1">Cell membrane</location>
        <topology evidence="1">Multi-pass membrane protein</topology>
    </subcellularLocation>
</comment>
<dbReference type="RefSeq" id="WP_305990295.1">
    <property type="nucleotide sequence ID" value="NZ_JAVAMP010000001.1"/>
</dbReference>
<dbReference type="InterPro" id="IPR020846">
    <property type="entry name" value="MFS_dom"/>
</dbReference>
<evidence type="ECO:0000259" key="8">
    <source>
        <dbReference type="PROSITE" id="PS50850"/>
    </source>
</evidence>
<evidence type="ECO:0000256" key="4">
    <source>
        <dbReference type="ARBA" id="ARBA00022692"/>
    </source>
</evidence>
<evidence type="ECO:0000313" key="9">
    <source>
        <dbReference type="EMBL" id="MDP5273000.1"/>
    </source>
</evidence>
<keyword evidence="2" id="KW-0813">Transport</keyword>
<dbReference type="PROSITE" id="PS00216">
    <property type="entry name" value="SUGAR_TRANSPORT_1"/>
    <property type="match status" value="1"/>
</dbReference>
<evidence type="ECO:0000256" key="6">
    <source>
        <dbReference type="ARBA" id="ARBA00023136"/>
    </source>
</evidence>
<feature type="transmembrane region" description="Helical" evidence="7">
    <location>
        <begin position="306"/>
        <end position="322"/>
    </location>
</feature>
<reference evidence="9 10" key="1">
    <citation type="submission" date="2023-08" db="EMBL/GenBank/DDBJ databases">
        <authorList>
            <person name="Park J.-S."/>
        </authorList>
    </citation>
    <scope>NUCLEOTIDE SEQUENCE [LARGE SCALE GENOMIC DNA]</scope>
    <source>
        <strain evidence="9 10">2205SS18-9</strain>
    </source>
</reference>
<organism evidence="9 10">
    <name type="scientific">Chengkuizengella axinellae</name>
    <dbReference type="NCBI Taxonomy" id="3064388"/>
    <lineage>
        <taxon>Bacteria</taxon>
        <taxon>Bacillati</taxon>
        <taxon>Bacillota</taxon>
        <taxon>Bacilli</taxon>
        <taxon>Bacillales</taxon>
        <taxon>Paenibacillaceae</taxon>
        <taxon>Chengkuizengella</taxon>
    </lineage>
</organism>
<evidence type="ECO:0000256" key="3">
    <source>
        <dbReference type="ARBA" id="ARBA00022475"/>
    </source>
</evidence>
<proteinExistence type="predicted"/>
<gene>
    <name evidence="9" type="ORF">Q5Y73_02685</name>
</gene>
<dbReference type="Gene3D" id="1.20.1720.10">
    <property type="entry name" value="Multidrug resistance protein D"/>
    <property type="match status" value="1"/>
</dbReference>
<comment type="caution">
    <text evidence="9">The sequence shown here is derived from an EMBL/GenBank/DDBJ whole genome shotgun (WGS) entry which is preliminary data.</text>
</comment>
<protein>
    <submittedName>
        <fullName evidence="9">MFS transporter</fullName>
    </submittedName>
</protein>
<dbReference type="InterPro" id="IPR011701">
    <property type="entry name" value="MFS"/>
</dbReference>
<feature type="domain" description="Major facilitator superfamily (MFS) profile" evidence="8">
    <location>
        <begin position="1"/>
        <end position="417"/>
    </location>
</feature>
<dbReference type="InterPro" id="IPR036259">
    <property type="entry name" value="MFS_trans_sf"/>
</dbReference>
<dbReference type="Gene3D" id="1.20.1250.20">
    <property type="entry name" value="MFS general substrate transporter like domains"/>
    <property type="match status" value="1"/>
</dbReference>
<dbReference type="InterPro" id="IPR005829">
    <property type="entry name" value="Sugar_transporter_CS"/>
</dbReference>
<feature type="transmembrane region" description="Helical" evidence="7">
    <location>
        <begin position="395"/>
        <end position="416"/>
    </location>
</feature>
<keyword evidence="6 7" id="KW-0472">Membrane</keyword>
<dbReference type="PANTHER" id="PTHR23517:SF3">
    <property type="entry name" value="INTEGRAL MEMBRANE TRANSPORT PROTEIN"/>
    <property type="match status" value="1"/>
</dbReference>
<feature type="transmembrane region" description="Helical" evidence="7">
    <location>
        <begin position="12"/>
        <end position="36"/>
    </location>
</feature>
<keyword evidence="3" id="KW-1003">Cell membrane</keyword>
<feature type="transmembrane region" description="Helical" evidence="7">
    <location>
        <begin position="74"/>
        <end position="93"/>
    </location>
</feature>
<evidence type="ECO:0000313" key="10">
    <source>
        <dbReference type="Proteomes" id="UP001231941"/>
    </source>
</evidence>
<dbReference type="EMBL" id="JAVAMP010000001">
    <property type="protein sequence ID" value="MDP5273000.1"/>
    <property type="molecule type" value="Genomic_DNA"/>
</dbReference>
<feature type="transmembrane region" description="Helical" evidence="7">
    <location>
        <begin position="99"/>
        <end position="118"/>
    </location>
</feature>
<keyword evidence="4 7" id="KW-0812">Transmembrane</keyword>
<evidence type="ECO:0000256" key="5">
    <source>
        <dbReference type="ARBA" id="ARBA00022989"/>
    </source>
</evidence>
<keyword evidence="5 7" id="KW-1133">Transmembrane helix</keyword>
<dbReference type="SUPFAM" id="SSF103473">
    <property type="entry name" value="MFS general substrate transporter"/>
    <property type="match status" value="1"/>
</dbReference>
<dbReference type="InterPro" id="IPR050171">
    <property type="entry name" value="MFS_Transporters"/>
</dbReference>
<dbReference type="PROSITE" id="PS50850">
    <property type="entry name" value="MFS"/>
    <property type="match status" value="1"/>
</dbReference>
<dbReference type="CDD" id="cd17329">
    <property type="entry name" value="MFS_MdtH_MDR_like"/>
    <property type="match status" value="1"/>
</dbReference>
<evidence type="ECO:0000256" key="7">
    <source>
        <dbReference type="SAM" id="Phobius"/>
    </source>
</evidence>
<evidence type="ECO:0000256" key="2">
    <source>
        <dbReference type="ARBA" id="ARBA00022448"/>
    </source>
</evidence>
<sequence>MKWRDWDRNLKVRLYGEAVIGILFWMFFPFMAIYFTDIFGEFIAGLLLVVSQCISVIANLFGGYCADKFGRKKMMVYSYVGTSASFLMFLFANSPWYESPVLTFISFSLLGVFGAFYWPASHAMVADVVPEKDRTQVFAVFYIMINLSVVIGPLLGGIFFFDYRFELLVAAFIISVIFTIVLQRFIRETAPNVITGSNKESKEDKWYSFLIEQVKNYSVIITDKAFFVFILAGILLAQTFMQMDLLLAVYISESVPSQTIFNFNNWSFVASGEKVFSWIIVENGLLVVLFTLYATKISERFEAHKVFIVSALTYGISMIFFGHTLQIWGLFLAMFIFTVAELMAVGIQESFVAKLAPKEMLGQYYAAASLRFTIGRTIAPMAIPLTVWFGFRWTFIIIALLAFVGAGLYYAMAVLIRRKESVSEDLGRDSAF</sequence>
<dbReference type="Proteomes" id="UP001231941">
    <property type="component" value="Unassembled WGS sequence"/>
</dbReference>
<feature type="transmembrane region" description="Helical" evidence="7">
    <location>
        <begin position="275"/>
        <end position="294"/>
    </location>
</feature>
<feature type="transmembrane region" description="Helical" evidence="7">
    <location>
        <begin position="42"/>
        <end position="62"/>
    </location>
</feature>
<feature type="transmembrane region" description="Helical" evidence="7">
    <location>
        <begin position="225"/>
        <end position="251"/>
    </location>
</feature>
<evidence type="ECO:0000256" key="1">
    <source>
        <dbReference type="ARBA" id="ARBA00004651"/>
    </source>
</evidence>